<dbReference type="PRINTS" id="PR01543">
    <property type="entry name" value="ANATRNSFRASE"/>
</dbReference>
<protein>
    <submittedName>
        <fullName evidence="3">Arylamine N-acetyltransferase</fullName>
    </submittedName>
</protein>
<evidence type="ECO:0000256" key="1">
    <source>
        <dbReference type="ARBA" id="ARBA00006547"/>
    </source>
</evidence>
<dbReference type="Pfam" id="PF00797">
    <property type="entry name" value="Acetyltransf_2"/>
    <property type="match status" value="1"/>
</dbReference>
<accession>A0ABV6LIR8</accession>
<dbReference type="SUPFAM" id="SSF54001">
    <property type="entry name" value="Cysteine proteinases"/>
    <property type="match status" value="1"/>
</dbReference>
<comment type="caution">
    <text evidence="3">The sequence shown here is derived from an EMBL/GenBank/DDBJ whole genome shotgun (WGS) entry which is preliminary data.</text>
</comment>
<dbReference type="RefSeq" id="WP_377344717.1">
    <property type="nucleotide sequence ID" value="NZ_JBHLTP010000002.1"/>
</dbReference>
<dbReference type="PANTHER" id="PTHR11786">
    <property type="entry name" value="N-HYDROXYARYLAMINE O-ACETYLTRANSFERASE"/>
    <property type="match status" value="1"/>
</dbReference>
<dbReference type="InterPro" id="IPR001447">
    <property type="entry name" value="Arylamine_N-AcTrfase"/>
</dbReference>
<dbReference type="EMBL" id="JBHLTP010000002">
    <property type="protein sequence ID" value="MFC0522193.1"/>
    <property type="molecule type" value="Genomic_DNA"/>
</dbReference>
<dbReference type="InterPro" id="IPR053710">
    <property type="entry name" value="Arylamine_NAT_domain_sf"/>
</dbReference>
<dbReference type="PANTHER" id="PTHR11786:SF0">
    <property type="entry name" value="ARYLAMINE N-ACETYLTRANSFERASE 4-RELATED"/>
    <property type="match status" value="1"/>
</dbReference>
<evidence type="ECO:0000313" key="3">
    <source>
        <dbReference type="EMBL" id="MFC0522193.1"/>
    </source>
</evidence>
<keyword evidence="4" id="KW-1185">Reference proteome</keyword>
<name>A0ABV6LIR8_9BACI</name>
<sequence>MDIPLYLQRIGIDSIPTVSSKALSQLTKAHLYNIPFENIDVMTGNYIDLSVARFYDKIVIRKRGGFCYELNGLFHELLRQLGYEIMLIAATVLQKDGSWAYPNSHAANIVYVEGEAYLVDVGFGDSCIEPVPLNGKILRDQSGTYRIKEQEGLYYLERYEKRWRTQYCFSLVPRQLVEMKEAAHYNQTSPSSIFTQGYILTIRTMNGRITITDTSITITNHRSRTKKTIHHTSEWVDFIQYYMGIPNQEMAVIQPHLMDGS</sequence>
<evidence type="ECO:0000256" key="2">
    <source>
        <dbReference type="RuleBase" id="RU003452"/>
    </source>
</evidence>
<comment type="similarity">
    <text evidence="1 2">Belongs to the arylamine N-acetyltransferase family.</text>
</comment>
<reference evidence="3 4" key="1">
    <citation type="submission" date="2024-09" db="EMBL/GenBank/DDBJ databases">
        <authorList>
            <person name="Sun Q."/>
            <person name="Mori K."/>
        </authorList>
    </citation>
    <scope>NUCLEOTIDE SEQUENCE [LARGE SCALE GENOMIC DNA]</scope>
    <source>
        <strain evidence="3 4">NCAIM B.02529</strain>
    </source>
</reference>
<dbReference type="Gene3D" id="3.30.2140.20">
    <property type="match status" value="1"/>
</dbReference>
<dbReference type="InterPro" id="IPR038765">
    <property type="entry name" value="Papain-like_cys_pep_sf"/>
</dbReference>
<gene>
    <name evidence="3" type="ORF">ACFFGV_01135</name>
</gene>
<dbReference type="Proteomes" id="UP001589836">
    <property type="component" value="Unassembled WGS sequence"/>
</dbReference>
<evidence type="ECO:0000313" key="4">
    <source>
        <dbReference type="Proteomes" id="UP001589836"/>
    </source>
</evidence>
<organism evidence="3 4">
    <name type="scientific">Pontibacillus salicampi</name>
    <dbReference type="NCBI Taxonomy" id="1449801"/>
    <lineage>
        <taxon>Bacteria</taxon>
        <taxon>Bacillati</taxon>
        <taxon>Bacillota</taxon>
        <taxon>Bacilli</taxon>
        <taxon>Bacillales</taxon>
        <taxon>Bacillaceae</taxon>
        <taxon>Pontibacillus</taxon>
    </lineage>
</organism>
<proteinExistence type="inferred from homology"/>